<feature type="region of interest" description="Disordered" evidence="3">
    <location>
        <begin position="224"/>
        <end position="282"/>
    </location>
</feature>
<evidence type="ECO:0000313" key="5">
    <source>
        <dbReference type="EMBL" id="KAH9325621.1"/>
    </source>
</evidence>
<dbReference type="GO" id="GO:0071207">
    <property type="term" value="F:histone pre-mRNA stem-loop binding"/>
    <property type="evidence" value="ECO:0007669"/>
    <property type="project" value="TreeGrafter"/>
</dbReference>
<evidence type="ECO:0000256" key="3">
    <source>
        <dbReference type="SAM" id="MobiDB-lite"/>
    </source>
</evidence>
<dbReference type="InterPro" id="IPR026502">
    <property type="entry name" value="SLBP1/SLBP2"/>
</dbReference>
<gene>
    <name evidence="5" type="ORF">KI387_005799</name>
</gene>
<dbReference type="Proteomes" id="UP000824469">
    <property type="component" value="Unassembled WGS sequence"/>
</dbReference>
<dbReference type="OMA" id="NPCEVEG"/>
<feature type="region of interest" description="Disordered" evidence="3">
    <location>
        <begin position="1"/>
        <end position="29"/>
    </location>
</feature>
<evidence type="ECO:0000256" key="1">
    <source>
        <dbReference type="ARBA" id="ARBA00006151"/>
    </source>
</evidence>
<evidence type="ECO:0000256" key="2">
    <source>
        <dbReference type="ARBA" id="ARBA00022884"/>
    </source>
</evidence>
<comment type="caution">
    <text evidence="5">The sequence shown here is derived from an EMBL/GenBank/DDBJ whole genome shotgun (WGS) entry which is preliminary data.</text>
</comment>
<dbReference type="GO" id="GO:0005737">
    <property type="term" value="C:cytoplasm"/>
    <property type="evidence" value="ECO:0007669"/>
    <property type="project" value="TreeGrafter"/>
</dbReference>
<dbReference type="InterPro" id="IPR029344">
    <property type="entry name" value="SLBP_RNA_bind"/>
</dbReference>
<dbReference type="PANTHER" id="PTHR17408">
    <property type="entry name" value="HISTONE RNA HAIRPIN-BINDING PROTEIN"/>
    <property type="match status" value="1"/>
</dbReference>
<dbReference type="InterPro" id="IPR038294">
    <property type="entry name" value="SLBP_RNA_bind_sf"/>
</dbReference>
<dbReference type="AlphaFoldDB" id="A0AA38GMB7"/>
<accession>A0AA38GMB7</accession>
<dbReference type="Pfam" id="PF15247">
    <property type="entry name" value="SLBP_RNA_bind"/>
    <property type="match status" value="1"/>
</dbReference>
<sequence length="282" mass="31775">MRIVSVRNPCEVEGEREGKGDGGSSKSWRRVARAESSVLAFPSSKRIQRAPSPNSWHYHSHSQTSTVNITPNANLSVWVKVSDKTANTRSLSCEDLEVSATAKKKIVLDEFLEDTDLVKSEASQMDWDEDSSGLKIVDVSHKFTIKDSAAAAKINIQETDPHKLSQRQKQIDYGKNTLGYERYLELVPRNKRLKGDPQTPETKQVCSKRSWDGQVKKWRRCLHEFDPPQSEDEVSPKLFSVGGRSDTSDEEDREENAAQPESNPAPQAGVLSIYEDWDEMEP</sequence>
<dbReference type="PANTHER" id="PTHR17408:SF0">
    <property type="entry name" value="HISTONE RNA HAIRPIN-BINDING PROTEIN"/>
    <property type="match status" value="1"/>
</dbReference>
<keyword evidence="2" id="KW-0694">RNA-binding</keyword>
<dbReference type="FunFam" id="1.10.8.1120:FF:000001">
    <property type="entry name" value="Histone RNA hairpin-binding protein-like"/>
    <property type="match status" value="1"/>
</dbReference>
<organism evidence="5 6">
    <name type="scientific">Taxus chinensis</name>
    <name type="common">Chinese yew</name>
    <name type="synonym">Taxus wallichiana var. chinensis</name>
    <dbReference type="NCBI Taxonomy" id="29808"/>
    <lineage>
        <taxon>Eukaryota</taxon>
        <taxon>Viridiplantae</taxon>
        <taxon>Streptophyta</taxon>
        <taxon>Embryophyta</taxon>
        <taxon>Tracheophyta</taxon>
        <taxon>Spermatophyta</taxon>
        <taxon>Pinopsida</taxon>
        <taxon>Pinidae</taxon>
        <taxon>Conifers II</taxon>
        <taxon>Cupressales</taxon>
        <taxon>Taxaceae</taxon>
        <taxon>Taxus</taxon>
    </lineage>
</organism>
<keyword evidence="6" id="KW-1185">Reference proteome</keyword>
<feature type="domain" description="Histone RNA hairpin-binding protein RNA-binding" evidence="4">
    <location>
        <begin position="159"/>
        <end position="227"/>
    </location>
</feature>
<protein>
    <recommendedName>
        <fullName evidence="4">Histone RNA hairpin-binding protein RNA-binding domain-containing protein</fullName>
    </recommendedName>
</protein>
<evidence type="ECO:0000259" key="4">
    <source>
        <dbReference type="Pfam" id="PF15247"/>
    </source>
</evidence>
<dbReference type="Gene3D" id="1.10.8.1120">
    <property type="entry name" value="Histone RNA hairpin-binding protein RNA-binding domain"/>
    <property type="match status" value="1"/>
</dbReference>
<evidence type="ECO:0000313" key="6">
    <source>
        <dbReference type="Proteomes" id="UP000824469"/>
    </source>
</evidence>
<dbReference type="GO" id="GO:0071204">
    <property type="term" value="C:histone pre-mRNA 3'end processing complex"/>
    <property type="evidence" value="ECO:0007669"/>
    <property type="project" value="TreeGrafter"/>
</dbReference>
<reference evidence="5 6" key="1">
    <citation type="journal article" date="2021" name="Nat. Plants">
        <title>The Taxus genome provides insights into paclitaxel biosynthesis.</title>
        <authorList>
            <person name="Xiong X."/>
            <person name="Gou J."/>
            <person name="Liao Q."/>
            <person name="Li Y."/>
            <person name="Zhou Q."/>
            <person name="Bi G."/>
            <person name="Li C."/>
            <person name="Du R."/>
            <person name="Wang X."/>
            <person name="Sun T."/>
            <person name="Guo L."/>
            <person name="Liang H."/>
            <person name="Lu P."/>
            <person name="Wu Y."/>
            <person name="Zhang Z."/>
            <person name="Ro D.K."/>
            <person name="Shang Y."/>
            <person name="Huang S."/>
            <person name="Yan J."/>
        </authorList>
    </citation>
    <scope>NUCLEOTIDE SEQUENCE [LARGE SCALE GENOMIC DNA]</scope>
    <source>
        <strain evidence="5">Ta-2019</strain>
    </source>
</reference>
<proteinExistence type="inferred from homology"/>
<dbReference type="GO" id="GO:0006398">
    <property type="term" value="P:mRNA 3'-end processing by stem-loop binding and cleavage"/>
    <property type="evidence" value="ECO:0007669"/>
    <property type="project" value="TreeGrafter"/>
</dbReference>
<dbReference type="EMBL" id="JAHRHJ020000002">
    <property type="protein sequence ID" value="KAH9325621.1"/>
    <property type="molecule type" value="Genomic_DNA"/>
</dbReference>
<dbReference type="GO" id="GO:0051028">
    <property type="term" value="P:mRNA transport"/>
    <property type="evidence" value="ECO:0007669"/>
    <property type="project" value="TreeGrafter"/>
</dbReference>
<comment type="similarity">
    <text evidence="1">Belongs to the SLBP family.</text>
</comment>
<name>A0AA38GMB7_TAXCH</name>
<dbReference type="GO" id="GO:0003729">
    <property type="term" value="F:mRNA binding"/>
    <property type="evidence" value="ECO:0007669"/>
    <property type="project" value="InterPro"/>
</dbReference>